<evidence type="ECO:0000256" key="1">
    <source>
        <dbReference type="SAM" id="MobiDB-lite"/>
    </source>
</evidence>
<dbReference type="Proteomes" id="UP000270343">
    <property type="component" value="Unassembled WGS sequence"/>
</dbReference>
<feature type="domain" description="Integrase catalytic" evidence="2">
    <location>
        <begin position="252"/>
        <end position="481"/>
    </location>
</feature>
<dbReference type="PROSITE" id="PS50994">
    <property type="entry name" value="INTEGRASE"/>
    <property type="match status" value="1"/>
</dbReference>
<organism evidence="3 4">
    <name type="scientific">Streptomyces klenkii</name>
    <dbReference type="NCBI Taxonomy" id="1420899"/>
    <lineage>
        <taxon>Bacteria</taxon>
        <taxon>Bacillati</taxon>
        <taxon>Actinomycetota</taxon>
        <taxon>Actinomycetes</taxon>
        <taxon>Kitasatosporales</taxon>
        <taxon>Streptomycetaceae</taxon>
        <taxon>Streptomyces</taxon>
    </lineage>
</organism>
<comment type="caution">
    <text evidence="3">The sequence shown here is derived from an EMBL/GenBank/DDBJ whole genome shotgun (WGS) entry which is preliminary data.</text>
</comment>
<evidence type="ECO:0000259" key="2">
    <source>
        <dbReference type="PROSITE" id="PS50994"/>
    </source>
</evidence>
<name>A0A3B0ALB8_9ACTN</name>
<dbReference type="AlphaFoldDB" id="A0A3B0ALB8"/>
<dbReference type="EMBL" id="RBAM01000025">
    <property type="protein sequence ID" value="RKN61372.1"/>
    <property type="molecule type" value="Genomic_DNA"/>
</dbReference>
<keyword evidence="4" id="KW-1185">Reference proteome</keyword>
<dbReference type="GO" id="GO:0015074">
    <property type="term" value="P:DNA integration"/>
    <property type="evidence" value="ECO:0007669"/>
    <property type="project" value="InterPro"/>
</dbReference>
<evidence type="ECO:0000313" key="4">
    <source>
        <dbReference type="Proteomes" id="UP000270343"/>
    </source>
</evidence>
<sequence length="742" mass="81235">MVEVGAHVVYQGQTFQIAALQGQQVSLLDEGGTNTSLLLNRLFADPGFEVVGARAADAVPQWGLFETVPVAAQQRALAWVAHIREVETGWPDPEGGRAGRVMREEYDPGRWTLAQREAAKAKEMTALGFTRVTRLTVQKMRLAYRKQGLWGLVDKRTVPTRRRCPTGYADERVVAAVLEALRRQRGRSKGTVKGLQVLVGQILEETHGRGTVEMPSRSSFYRLVSVLADPADRLGYGARTATAPRRGPGTPVVLRPGEQVQIDTTRLDIMAVLEDGGLGRPELSIAVDVATRSILAAVLRPHGTKAVDAALLLAEMAVPHPARPTWPAALHLSRAQVPYARMLSLDARLEGAAARPVIVPETIVVDRGKVYVSESFVAACETLGVSVQPAPPRRPQAKGVVERTFGSVNDLFCQHVAGHTGSSVLRRGRQTLAEAQWTIPQLQDFLDEWIVCWQNRPHEGLRHPVLAKTALTPNEMWAALISLCGYVPVPLTGADWLELLPVRWQPITERGIRIDYRTYDHEILGPHRGRRSDTEAKDGKWEVHHNPHDARQVWVRLGDGQLHEIPWIHRDHVHQPFNDQMWRHVQHEVARRGEREQHEADLADALDQLLRRTRGTAAGAPPKRRGRKSPIAPPGSTAVLEGLNVLLPTPPWPSDPENSRDTGDEAAVGTDQNTVAGPAQALGTAQRGAVPEGEWGESLDDLAATGTTDGSDAAQETDTALAADALAGGYGLWNAEAEAEQW</sequence>
<dbReference type="GO" id="GO:0003676">
    <property type="term" value="F:nucleic acid binding"/>
    <property type="evidence" value="ECO:0007669"/>
    <property type="project" value="InterPro"/>
</dbReference>
<accession>A0A3B0ALB8</accession>
<evidence type="ECO:0000313" key="3">
    <source>
        <dbReference type="EMBL" id="RKN61372.1"/>
    </source>
</evidence>
<protein>
    <submittedName>
        <fullName evidence="3">Transposase</fullName>
    </submittedName>
</protein>
<dbReference type="InterPro" id="IPR001584">
    <property type="entry name" value="Integrase_cat-core"/>
</dbReference>
<gene>
    <name evidence="3" type="ORF">D7231_32325</name>
</gene>
<dbReference type="OrthoDB" id="52928at2"/>
<dbReference type="RefSeq" id="WP_120759508.1">
    <property type="nucleotide sequence ID" value="NZ_RBAM01000025.1"/>
</dbReference>
<dbReference type="Gene3D" id="3.30.420.10">
    <property type="entry name" value="Ribonuclease H-like superfamily/Ribonuclease H"/>
    <property type="match status" value="1"/>
</dbReference>
<dbReference type="SUPFAM" id="SSF53098">
    <property type="entry name" value="Ribonuclease H-like"/>
    <property type="match status" value="1"/>
</dbReference>
<reference evidence="3 4" key="1">
    <citation type="journal article" date="2015" name="Antonie Van Leeuwenhoek">
        <title>Streptomyces klenkii sp. nov., isolated from deep marine sediment.</title>
        <authorList>
            <person name="Veyisoglu A."/>
            <person name="Sahin N."/>
        </authorList>
    </citation>
    <scope>NUCLEOTIDE SEQUENCE [LARGE SCALE GENOMIC DNA]</scope>
    <source>
        <strain evidence="3 4">KCTC 29202</strain>
    </source>
</reference>
<proteinExistence type="predicted"/>
<dbReference type="InterPro" id="IPR012337">
    <property type="entry name" value="RNaseH-like_sf"/>
</dbReference>
<dbReference type="InterPro" id="IPR036397">
    <property type="entry name" value="RNaseH_sf"/>
</dbReference>
<feature type="region of interest" description="Disordered" evidence="1">
    <location>
        <begin position="614"/>
        <end position="694"/>
    </location>
</feature>